<dbReference type="PATRIC" id="fig|401562.3.peg.3945"/>
<protein>
    <submittedName>
        <fullName evidence="1">Uncharacterized protein</fullName>
    </submittedName>
</protein>
<gene>
    <name evidence="1" type="ORF">NS226_19165</name>
</gene>
<comment type="caution">
    <text evidence="1">The sequence shown here is derived from an EMBL/GenBank/DDBJ whole genome shotgun (WGS) entry which is preliminary data.</text>
</comment>
<organism evidence="1 2">
    <name type="scientific">Aureimonas ureilytica</name>
    <dbReference type="NCBI Taxonomy" id="401562"/>
    <lineage>
        <taxon>Bacteria</taxon>
        <taxon>Pseudomonadati</taxon>
        <taxon>Pseudomonadota</taxon>
        <taxon>Alphaproteobacteria</taxon>
        <taxon>Hyphomicrobiales</taxon>
        <taxon>Aurantimonadaceae</taxon>
        <taxon>Aureimonas</taxon>
    </lineage>
</organism>
<proteinExistence type="predicted"/>
<dbReference type="EMBL" id="LDPZ01000054">
    <property type="protein sequence ID" value="KTQ85679.1"/>
    <property type="molecule type" value="Genomic_DNA"/>
</dbReference>
<accession>A0A175R427</accession>
<dbReference type="Proteomes" id="UP000078272">
    <property type="component" value="Unassembled WGS sequence"/>
</dbReference>
<name>A0A175R427_9HYPH</name>
<reference evidence="1 2" key="1">
    <citation type="journal article" date="2016" name="Front. Microbiol.">
        <title>Genomic Resource of Rice Seed Associated Bacteria.</title>
        <authorList>
            <person name="Midha S."/>
            <person name="Bansal K."/>
            <person name="Sharma S."/>
            <person name="Kumar N."/>
            <person name="Patil P.P."/>
            <person name="Chaudhry V."/>
            <person name="Patil P.B."/>
        </authorList>
    </citation>
    <scope>NUCLEOTIDE SEQUENCE [LARGE SCALE GENOMIC DNA]</scope>
    <source>
        <strain evidence="1 2">NS226</strain>
    </source>
</reference>
<sequence length="63" mass="7035">MGSGLFSLSPTRFRTVFSKSFDRLLFSAHADLTKGGDRFMSLTRPAVSARRSLHQLVPKDHAQ</sequence>
<dbReference type="AlphaFoldDB" id="A0A175R427"/>
<evidence type="ECO:0000313" key="1">
    <source>
        <dbReference type="EMBL" id="KTQ85679.1"/>
    </source>
</evidence>
<evidence type="ECO:0000313" key="2">
    <source>
        <dbReference type="Proteomes" id="UP000078272"/>
    </source>
</evidence>